<feature type="compositionally biased region" description="Basic and acidic residues" evidence="1">
    <location>
        <begin position="141"/>
        <end position="154"/>
    </location>
</feature>
<gene>
    <name evidence="2" type="ORF">ATANTOWER_019621</name>
</gene>
<evidence type="ECO:0000313" key="3">
    <source>
        <dbReference type="Proteomes" id="UP001345963"/>
    </source>
</evidence>
<protein>
    <submittedName>
        <fullName evidence="2">Uncharacterized protein</fullName>
    </submittedName>
</protein>
<dbReference type="Proteomes" id="UP001345963">
    <property type="component" value="Unassembled WGS sequence"/>
</dbReference>
<proteinExistence type="predicted"/>
<name>A0ABU7A8M5_9TELE</name>
<evidence type="ECO:0000313" key="2">
    <source>
        <dbReference type="EMBL" id="MED6233949.1"/>
    </source>
</evidence>
<feature type="compositionally biased region" description="Polar residues" evidence="1">
    <location>
        <begin position="156"/>
        <end position="167"/>
    </location>
</feature>
<feature type="compositionally biased region" description="Polar residues" evidence="1">
    <location>
        <begin position="1"/>
        <end position="12"/>
    </location>
</feature>
<comment type="caution">
    <text evidence="2">The sequence shown here is derived from an EMBL/GenBank/DDBJ whole genome shotgun (WGS) entry which is preliminary data.</text>
</comment>
<feature type="compositionally biased region" description="Basic residues" evidence="1">
    <location>
        <begin position="89"/>
        <end position="102"/>
    </location>
</feature>
<reference evidence="2 3" key="1">
    <citation type="submission" date="2021-07" db="EMBL/GenBank/DDBJ databases">
        <authorList>
            <person name="Palmer J.M."/>
        </authorList>
    </citation>
    <scope>NUCLEOTIDE SEQUENCE [LARGE SCALE GENOMIC DNA]</scope>
    <source>
        <strain evidence="2 3">AT_MEX2019</strain>
        <tissue evidence="2">Muscle</tissue>
    </source>
</reference>
<dbReference type="EMBL" id="JAHUTI010004116">
    <property type="protein sequence ID" value="MED6233949.1"/>
    <property type="molecule type" value="Genomic_DNA"/>
</dbReference>
<evidence type="ECO:0000256" key="1">
    <source>
        <dbReference type="SAM" id="MobiDB-lite"/>
    </source>
</evidence>
<feature type="region of interest" description="Disordered" evidence="1">
    <location>
        <begin position="1"/>
        <end position="167"/>
    </location>
</feature>
<organism evidence="2 3">
    <name type="scientific">Ataeniobius toweri</name>
    <dbReference type="NCBI Taxonomy" id="208326"/>
    <lineage>
        <taxon>Eukaryota</taxon>
        <taxon>Metazoa</taxon>
        <taxon>Chordata</taxon>
        <taxon>Craniata</taxon>
        <taxon>Vertebrata</taxon>
        <taxon>Euteleostomi</taxon>
        <taxon>Actinopterygii</taxon>
        <taxon>Neopterygii</taxon>
        <taxon>Teleostei</taxon>
        <taxon>Neoteleostei</taxon>
        <taxon>Acanthomorphata</taxon>
        <taxon>Ovalentaria</taxon>
        <taxon>Atherinomorphae</taxon>
        <taxon>Cyprinodontiformes</taxon>
        <taxon>Goodeidae</taxon>
        <taxon>Ataeniobius</taxon>
    </lineage>
</organism>
<accession>A0ABU7A8M5</accession>
<keyword evidence="3" id="KW-1185">Reference proteome</keyword>
<sequence>MNYNNSNKTNINRRVLRNRQGEDSKLKHLMQVNHDITPSPARAAPRRPTRVHDKRKKQPETRGRKGHWNEDKKQNKKEPKQGGREVVPRRHRVQKGSHKPWNPRRSPVDRRGSPENLCRNLGERRWNPQLSPGVWRGSLDNPRRGFGEVDRDKSTWMPSSKNTGTGT</sequence>
<feature type="compositionally biased region" description="Basic and acidic residues" evidence="1">
    <location>
        <begin position="58"/>
        <end position="88"/>
    </location>
</feature>
<feature type="compositionally biased region" description="Basic residues" evidence="1">
    <location>
        <begin position="44"/>
        <end position="57"/>
    </location>
</feature>